<dbReference type="InterPro" id="IPR014456">
    <property type="entry name" value="UCP010244_IM"/>
</dbReference>
<accession>J1K0L9</accession>
<dbReference type="PIRSF" id="PIRSF010244">
    <property type="entry name" value="UCP010244_imp"/>
    <property type="match status" value="1"/>
</dbReference>
<evidence type="ECO:0000313" key="2">
    <source>
        <dbReference type="EMBL" id="EJF90575.1"/>
    </source>
</evidence>
<keyword evidence="1" id="KW-0812">Transmembrane</keyword>
<name>J1K0L9_9HYPH</name>
<feature type="transmembrane region" description="Helical" evidence="1">
    <location>
        <begin position="6"/>
        <end position="29"/>
    </location>
</feature>
<dbReference type="EMBL" id="AIMB01000007">
    <property type="protein sequence ID" value="EJF90575.1"/>
    <property type="molecule type" value="Genomic_DNA"/>
</dbReference>
<dbReference type="PATRIC" id="fig|1094558.3.peg.1066"/>
<keyword evidence="3" id="KW-1185">Reference proteome</keyword>
<keyword evidence="1" id="KW-1133">Transmembrane helix</keyword>
<gene>
    <name evidence="2" type="ORF">ME5_00976</name>
</gene>
<evidence type="ECO:0008006" key="4">
    <source>
        <dbReference type="Google" id="ProtNLM"/>
    </source>
</evidence>
<evidence type="ECO:0000256" key="1">
    <source>
        <dbReference type="SAM" id="Phobius"/>
    </source>
</evidence>
<keyword evidence="1" id="KW-0472">Membrane</keyword>
<proteinExistence type="predicted"/>
<reference evidence="2 3" key="1">
    <citation type="submission" date="2012-03" db="EMBL/GenBank/DDBJ databases">
        <title>The Genome Sequence of Bartonella tamiae Th239.</title>
        <authorList>
            <consortium name="The Broad Institute Genome Sequencing Platform"/>
            <consortium name="The Broad Institute Genome Sequencing Center for Infectious Disease"/>
            <person name="Feldgarden M."/>
            <person name="Kirby J."/>
            <person name="Kosoy M."/>
            <person name="Birtles R."/>
            <person name="Probert W.S."/>
            <person name="Chiaraviglio L."/>
            <person name="Young S.K."/>
            <person name="Zeng Q."/>
            <person name="Gargeya S."/>
            <person name="Fitzgerald M."/>
            <person name="Haas B."/>
            <person name="Abouelleil A."/>
            <person name="Alvarado L."/>
            <person name="Arachchi H.M."/>
            <person name="Berlin A."/>
            <person name="Chapman S.B."/>
            <person name="Gearin G."/>
            <person name="Goldberg J."/>
            <person name="Griggs A."/>
            <person name="Gujja S."/>
            <person name="Hansen M."/>
            <person name="Heiman D."/>
            <person name="Howarth C."/>
            <person name="Larimer J."/>
            <person name="Lui A."/>
            <person name="MacDonald P.J.P."/>
            <person name="McCowen C."/>
            <person name="Montmayeur A."/>
            <person name="Murphy C."/>
            <person name="Neiman D."/>
            <person name="Pearson M."/>
            <person name="Priest M."/>
            <person name="Roberts A."/>
            <person name="Saif S."/>
            <person name="Shea T."/>
            <person name="Sisk P."/>
            <person name="Stolte C."/>
            <person name="Sykes S."/>
            <person name="Wortman J."/>
            <person name="Nusbaum C."/>
            <person name="Birren B."/>
        </authorList>
    </citation>
    <scope>NUCLEOTIDE SEQUENCE [LARGE SCALE GENOMIC DNA]</scope>
    <source>
        <strain evidence="2 3">Th239</strain>
    </source>
</reference>
<dbReference type="OrthoDB" id="1346484at2"/>
<dbReference type="HOGENOM" id="CLU_113999_1_0_5"/>
<dbReference type="AlphaFoldDB" id="J1K0L9"/>
<dbReference type="RefSeq" id="WP_008038986.1">
    <property type="nucleotide sequence ID" value="NZ_JH725147.1"/>
</dbReference>
<dbReference type="STRING" id="1094558.ME5_00976"/>
<dbReference type="Proteomes" id="UP000008952">
    <property type="component" value="Unassembled WGS sequence"/>
</dbReference>
<organism evidence="2 3">
    <name type="scientific">Bartonella tamiae Th239</name>
    <dbReference type="NCBI Taxonomy" id="1094558"/>
    <lineage>
        <taxon>Bacteria</taxon>
        <taxon>Pseudomonadati</taxon>
        <taxon>Pseudomonadota</taxon>
        <taxon>Alphaproteobacteria</taxon>
        <taxon>Hyphomicrobiales</taxon>
        <taxon>Bartonellaceae</taxon>
        <taxon>Bartonella</taxon>
    </lineage>
</organism>
<evidence type="ECO:0000313" key="3">
    <source>
        <dbReference type="Proteomes" id="UP000008952"/>
    </source>
</evidence>
<comment type="caution">
    <text evidence="2">The sequence shown here is derived from an EMBL/GenBank/DDBJ whole genome shotgun (WGS) entry which is preliminary data.</text>
</comment>
<dbReference type="eggNOG" id="COG5436">
    <property type="taxonomic scope" value="Bacteria"/>
</dbReference>
<sequence length="177" mass="20041">MNRIMYISLVSFIGAVIVHICVLLLIPYVTPNKAWQRLIENAPPYRFVELDKQNPIRLTNDPLFHVASCHFDLNKNPVHIQSQVKTPFWSLSIYNESGNNLYSMNDAASANGLLDLVIATSTQLLEIKQTAQDELSNSIFVHQNIQKGFVLLRSFDPDIDPSIKAFFAQTSCKSIVY</sequence>
<protein>
    <recommendedName>
        <fullName evidence="4">DUF1254 domain-containing protein</fullName>
    </recommendedName>
</protein>